<evidence type="ECO:0000313" key="1">
    <source>
        <dbReference type="EMBL" id="OHA42729.1"/>
    </source>
</evidence>
<evidence type="ECO:0000313" key="2">
    <source>
        <dbReference type="Proteomes" id="UP000177269"/>
    </source>
</evidence>
<comment type="caution">
    <text evidence="1">The sequence shown here is derived from an EMBL/GenBank/DDBJ whole genome shotgun (WGS) entry which is preliminary data.</text>
</comment>
<gene>
    <name evidence="1" type="ORF">A3G52_02900</name>
</gene>
<reference evidence="1 2" key="1">
    <citation type="journal article" date="2016" name="Nat. Commun.">
        <title>Thousands of microbial genomes shed light on interconnected biogeochemical processes in an aquifer system.</title>
        <authorList>
            <person name="Anantharaman K."/>
            <person name="Brown C.T."/>
            <person name="Hug L.A."/>
            <person name="Sharon I."/>
            <person name="Castelle C.J."/>
            <person name="Probst A.J."/>
            <person name="Thomas B.C."/>
            <person name="Singh A."/>
            <person name="Wilkins M.J."/>
            <person name="Karaoz U."/>
            <person name="Brodie E.L."/>
            <person name="Williams K.H."/>
            <person name="Hubbard S.S."/>
            <person name="Banfield J.F."/>
        </authorList>
    </citation>
    <scope>NUCLEOTIDE SEQUENCE [LARGE SCALE GENOMIC DNA]</scope>
</reference>
<dbReference type="Pfam" id="PF02482">
    <property type="entry name" value="Ribosomal_S30AE"/>
    <property type="match status" value="1"/>
</dbReference>
<dbReference type="InterPro" id="IPR003489">
    <property type="entry name" value="RHF/RaiA"/>
</dbReference>
<dbReference type="NCBIfam" id="TIGR00741">
    <property type="entry name" value="yfiA"/>
    <property type="match status" value="1"/>
</dbReference>
<accession>A0A1G2P4U7</accession>
<dbReference type="Gene3D" id="3.30.160.100">
    <property type="entry name" value="Ribosome hibernation promotion factor-like"/>
    <property type="match status" value="1"/>
</dbReference>
<proteinExistence type="predicted"/>
<dbReference type="Proteomes" id="UP000177269">
    <property type="component" value="Unassembled WGS sequence"/>
</dbReference>
<dbReference type="AlphaFoldDB" id="A0A1G2P4U7"/>
<sequence>MINIQTKATNTTLTPAISNYIEKKMDSLSKFITAGDASALIMFEVEKTTNHHQAGENMFRAEANFHMSKVHIRAEASKSDLYAAIDAVKDELNRELSSKKSKDITLLKKGGQIIKRILKGYNK</sequence>
<organism evidence="1 2">
    <name type="scientific">Candidatus Taylorbacteria bacterium RIFCSPLOWO2_12_FULL_43_20</name>
    <dbReference type="NCBI Taxonomy" id="1802332"/>
    <lineage>
        <taxon>Bacteria</taxon>
        <taxon>Candidatus Tayloriibacteriota</taxon>
    </lineage>
</organism>
<dbReference type="InterPro" id="IPR036567">
    <property type="entry name" value="RHF-like"/>
</dbReference>
<protein>
    <submittedName>
        <fullName evidence="1">Ribosomal subunit interface protein</fullName>
    </submittedName>
</protein>
<dbReference type="CDD" id="cd00552">
    <property type="entry name" value="RaiA"/>
    <property type="match status" value="1"/>
</dbReference>
<dbReference type="EMBL" id="MHSK01000006">
    <property type="protein sequence ID" value="OHA42729.1"/>
    <property type="molecule type" value="Genomic_DNA"/>
</dbReference>
<dbReference type="SUPFAM" id="SSF69754">
    <property type="entry name" value="Ribosome binding protein Y (YfiA homologue)"/>
    <property type="match status" value="1"/>
</dbReference>
<name>A0A1G2P4U7_9BACT</name>